<organism evidence="4 5">
    <name type="scientific">Heligmosomoides polygyrus</name>
    <name type="common">Parasitic roundworm</name>
    <dbReference type="NCBI Taxonomy" id="6339"/>
    <lineage>
        <taxon>Eukaryota</taxon>
        <taxon>Metazoa</taxon>
        <taxon>Ecdysozoa</taxon>
        <taxon>Nematoda</taxon>
        <taxon>Chromadorea</taxon>
        <taxon>Rhabditida</taxon>
        <taxon>Rhabditina</taxon>
        <taxon>Rhabditomorpha</taxon>
        <taxon>Strongyloidea</taxon>
        <taxon>Heligmosomidae</taxon>
        <taxon>Heligmosomoides</taxon>
    </lineage>
</organism>
<dbReference type="SUPFAM" id="SSF49265">
    <property type="entry name" value="Fibronectin type III"/>
    <property type="match status" value="1"/>
</dbReference>
<dbReference type="OrthoDB" id="10253954at2759"/>
<dbReference type="AlphaFoldDB" id="A0A183GNN4"/>
<dbReference type="InterPro" id="IPR036179">
    <property type="entry name" value="Ig-like_dom_sf"/>
</dbReference>
<accession>A0A183GNN4</accession>
<dbReference type="InterPro" id="IPR036116">
    <property type="entry name" value="FN3_sf"/>
</dbReference>
<dbReference type="SUPFAM" id="SSF48726">
    <property type="entry name" value="Immunoglobulin"/>
    <property type="match status" value="1"/>
</dbReference>
<reference evidence="3 4" key="1">
    <citation type="submission" date="2018-11" db="EMBL/GenBank/DDBJ databases">
        <authorList>
            <consortium name="Pathogen Informatics"/>
        </authorList>
    </citation>
    <scope>NUCLEOTIDE SEQUENCE [LARGE SCALE GENOMIC DNA]</scope>
</reference>
<evidence type="ECO:0000313" key="5">
    <source>
        <dbReference type="WBParaSite" id="HPBE_0002430401-mRNA-1"/>
    </source>
</evidence>
<feature type="domain" description="Ig-like" evidence="1">
    <location>
        <begin position="76"/>
        <end position="165"/>
    </location>
</feature>
<dbReference type="EMBL" id="UZAH01036156">
    <property type="protein sequence ID" value="VDP44214.1"/>
    <property type="molecule type" value="Genomic_DNA"/>
</dbReference>
<reference evidence="5" key="2">
    <citation type="submission" date="2019-09" db="UniProtKB">
        <authorList>
            <consortium name="WormBaseParasite"/>
        </authorList>
    </citation>
    <scope>IDENTIFICATION</scope>
</reference>
<dbReference type="CDD" id="cd00063">
    <property type="entry name" value="FN3"/>
    <property type="match status" value="1"/>
</dbReference>
<gene>
    <name evidence="3" type="ORF">HPBE_LOCUS24303</name>
</gene>
<keyword evidence="4" id="KW-1185">Reference proteome</keyword>
<name>A0A183GNN4_HELPZ</name>
<evidence type="ECO:0000313" key="4">
    <source>
        <dbReference type="Proteomes" id="UP000050761"/>
    </source>
</evidence>
<sequence length="380" mass="42591">MTSVLQNYTIEYRDVADADENWTSFEFESDESSQLLLSTLLPNRTYEARLFVNGHVVHGLRSRAVTFTTNNTAQLPEMSLDPEEEIVLDPDVSLSLEVRCEAVSTPPPKMFWLVDGQKIQPDHAFYNVVTTPLDDERTLSVIRMKSRTRSDNLTCAAVTPAGQVTRSVFVRIRGPGSPPSTVTLHSERGGYTVSWQPPSHPNGNITKYVVYHTFNKDDPLSDWQKLVLDGTENSVRVLTKTDEAFYVRVQAAADSGPGVISDIMGIEKDTLPISVLMLYNDPPDREHLLIESTEKVSVQCIAQGRPRPQLFYVLTDIDEDPEAEEDIWQTLRTSEEQDRVVGQVEFSTLTSKTLHCKAKNTAGSNSSSLTFLVKSWLNLH</sequence>
<dbReference type="Proteomes" id="UP000050761">
    <property type="component" value="Unassembled WGS sequence"/>
</dbReference>
<dbReference type="InterPro" id="IPR013783">
    <property type="entry name" value="Ig-like_fold"/>
</dbReference>
<feature type="domain" description="Fibronectin type-III" evidence="2">
    <location>
        <begin position="1"/>
        <end position="72"/>
    </location>
</feature>
<protein>
    <submittedName>
        <fullName evidence="5">Fibronectin type-III domain-containing protein</fullName>
    </submittedName>
</protein>
<dbReference type="PROSITE" id="PS50853">
    <property type="entry name" value="FN3"/>
    <property type="match status" value="2"/>
</dbReference>
<evidence type="ECO:0000259" key="2">
    <source>
        <dbReference type="PROSITE" id="PS50853"/>
    </source>
</evidence>
<evidence type="ECO:0000313" key="3">
    <source>
        <dbReference type="EMBL" id="VDP44214.1"/>
    </source>
</evidence>
<proteinExistence type="predicted"/>
<dbReference type="InterPro" id="IPR003961">
    <property type="entry name" value="FN3_dom"/>
</dbReference>
<feature type="domain" description="Fibronectin type-III" evidence="2">
    <location>
        <begin position="175"/>
        <end position="273"/>
    </location>
</feature>
<accession>A0A3P8EHL9</accession>
<evidence type="ECO:0000259" key="1">
    <source>
        <dbReference type="PROSITE" id="PS50835"/>
    </source>
</evidence>
<dbReference type="Gene3D" id="2.60.40.10">
    <property type="entry name" value="Immunoglobulins"/>
    <property type="match status" value="4"/>
</dbReference>
<dbReference type="WBParaSite" id="HPBE_0002430401-mRNA-1">
    <property type="protein sequence ID" value="HPBE_0002430401-mRNA-1"/>
    <property type="gene ID" value="HPBE_0002430401"/>
</dbReference>
<dbReference type="PROSITE" id="PS50835">
    <property type="entry name" value="IG_LIKE"/>
    <property type="match status" value="1"/>
</dbReference>
<dbReference type="InterPro" id="IPR007110">
    <property type="entry name" value="Ig-like_dom"/>
</dbReference>